<dbReference type="SMART" id="SM00421">
    <property type="entry name" value="HTH_LUXR"/>
    <property type="match status" value="1"/>
</dbReference>
<evidence type="ECO:0000313" key="4">
    <source>
        <dbReference type="EMBL" id="PZF91531.1"/>
    </source>
</evidence>
<evidence type="ECO:0000256" key="1">
    <source>
        <dbReference type="ARBA" id="ARBA00022553"/>
    </source>
</evidence>
<dbReference type="SUPFAM" id="SSF46894">
    <property type="entry name" value="C-terminal effector domain of the bipartite response regulators"/>
    <property type="match status" value="1"/>
</dbReference>
<dbReference type="RefSeq" id="WP_111136374.1">
    <property type="nucleotide sequence ID" value="NZ_POUB01000206.1"/>
</dbReference>
<dbReference type="OrthoDB" id="5242544at2"/>
<keyword evidence="1" id="KW-0597">Phosphoprotein</keyword>
<organism evidence="4 5">
    <name type="scientific">Micromonospora deserti</name>
    <dbReference type="NCBI Taxonomy" id="2070366"/>
    <lineage>
        <taxon>Bacteria</taxon>
        <taxon>Bacillati</taxon>
        <taxon>Actinomycetota</taxon>
        <taxon>Actinomycetes</taxon>
        <taxon>Micromonosporales</taxon>
        <taxon>Micromonosporaceae</taxon>
        <taxon>Micromonospora</taxon>
    </lineage>
</organism>
<dbReference type="SMART" id="SM00240">
    <property type="entry name" value="FHA"/>
    <property type="match status" value="1"/>
</dbReference>
<keyword evidence="5" id="KW-1185">Reference proteome</keyword>
<dbReference type="Gene3D" id="2.60.200.20">
    <property type="match status" value="1"/>
</dbReference>
<reference evidence="4 5" key="1">
    <citation type="submission" date="2018-01" db="EMBL/GenBank/DDBJ databases">
        <title>Draft genome sequence of Salinispora sp. 13K206.</title>
        <authorList>
            <person name="Sahin N."/>
            <person name="Saygin H."/>
            <person name="Ay H."/>
        </authorList>
    </citation>
    <scope>NUCLEOTIDE SEQUENCE [LARGE SCALE GENOMIC DNA]</scope>
    <source>
        <strain evidence="4 5">13K206</strain>
    </source>
</reference>
<protein>
    <submittedName>
        <fullName evidence="4">Peptide-binding protein</fullName>
    </submittedName>
</protein>
<dbReference type="PROSITE" id="PS50006">
    <property type="entry name" value="FHA_DOMAIN"/>
    <property type="match status" value="1"/>
</dbReference>
<evidence type="ECO:0000259" key="3">
    <source>
        <dbReference type="PROSITE" id="PS50006"/>
    </source>
</evidence>
<dbReference type="AlphaFoldDB" id="A0A2W2BW57"/>
<dbReference type="CDD" id="cd00060">
    <property type="entry name" value="FHA"/>
    <property type="match status" value="1"/>
</dbReference>
<dbReference type="GO" id="GO:0006355">
    <property type="term" value="P:regulation of DNA-templated transcription"/>
    <property type="evidence" value="ECO:0007669"/>
    <property type="project" value="InterPro"/>
</dbReference>
<proteinExistence type="predicted"/>
<name>A0A2W2BW57_9ACTN</name>
<dbReference type="Gene3D" id="1.10.10.10">
    <property type="entry name" value="Winged helix-like DNA-binding domain superfamily/Winged helix DNA-binding domain"/>
    <property type="match status" value="1"/>
</dbReference>
<feature type="domain" description="FHA" evidence="3">
    <location>
        <begin position="23"/>
        <end position="72"/>
    </location>
</feature>
<sequence length="203" mass="21832">MDGYFEVYAAGAVRLVSLTAGALTIGRAPSNELPIDSRLVSRLHALVEHFPSGWSIRDLGSTNGTTVNGTPVRQAQILRDGDRVEIGPARLVFHAPAEHSSTRTVHVEPPPPPPALTPREQEVVTVLCRPFLAGGVPFPEPPAVRAIAATLHITESAVKKHLSRLYDKFGLTTNDDRRRSRLASEAVRRGVAGTPPSVDASCR</sequence>
<dbReference type="Proteomes" id="UP000248749">
    <property type="component" value="Unassembled WGS sequence"/>
</dbReference>
<dbReference type="InterPro" id="IPR050923">
    <property type="entry name" value="Cell_Proc_Reg/RNA_Proc"/>
</dbReference>
<dbReference type="InterPro" id="IPR008984">
    <property type="entry name" value="SMAD_FHA_dom_sf"/>
</dbReference>
<dbReference type="PANTHER" id="PTHR23308">
    <property type="entry name" value="NUCLEAR INHIBITOR OF PROTEIN PHOSPHATASE-1"/>
    <property type="match status" value="1"/>
</dbReference>
<gene>
    <name evidence="4" type="ORF">C1I99_23410</name>
</gene>
<feature type="region of interest" description="Disordered" evidence="2">
    <location>
        <begin position="180"/>
        <end position="203"/>
    </location>
</feature>
<dbReference type="SUPFAM" id="SSF49879">
    <property type="entry name" value="SMAD/FHA domain"/>
    <property type="match status" value="1"/>
</dbReference>
<evidence type="ECO:0000313" key="5">
    <source>
        <dbReference type="Proteomes" id="UP000248749"/>
    </source>
</evidence>
<dbReference type="InterPro" id="IPR000253">
    <property type="entry name" value="FHA_dom"/>
</dbReference>
<dbReference type="EMBL" id="POUB01000206">
    <property type="protein sequence ID" value="PZF91531.1"/>
    <property type="molecule type" value="Genomic_DNA"/>
</dbReference>
<evidence type="ECO:0000256" key="2">
    <source>
        <dbReference type="SAM" id="MobiDB-lite"/>
    </source>
</evidence>
<dbReference type="GO" id="GO:0003677">
    <property type="term" value="F:DNA binding"/>
    <property type="evidence" value="ECO:0007669"/>
    <property type="project" value="InterPro"/>
</dbReference>
<accession>A0A2W2BW57</accession>
<dbReference type="Pfam" id="PF00498">
    <property type="entry name" value="FHA"/>
    <property type="match status" value="1"/>
</dbReference>
<dbReference type="InterPro" id="IPR000792">
    <property type="entry name" value="Tscrpt_reg_LuxR_C"/>
</dbReference>
<dbReference type="InterPro" id="IPR036388">
    <property type="entry name" value="WH-like_DNA-bd_sf"/>
</dbReference>
<dbReference type="InterPro" id="IPR016032">
    <property type="entry name" value="Sig_transdc_resp-reg_C-effctor"/>
</dbReference>
<feature type="region of interest" description="Disordered" evidence="2">
    <location>
        <begin position="98"/>
        <end position="117"/>
    </location>
</feature>
<comment type="caution">
    <text evidence="4">The sequence shown here is derived from an EMBL/GenBank/DDBJ whole genome shotgun (WGS) entry which is preliminary data.</text>
</comment>